<accession>A0ABQ5C4G1</accession>
<protein>
    <submittedName>
        <fullName evidence="1">Uncharacterized protein</fullName>
    </submittedName>
</protein>
<sequence length="445" mass="51106">MKDLGEATYILEIKITRDRSKRLIALSQIAYLEKIQKNFLMENSKKGYTLMIEKPDYRKSQGAKLLVRYNDHGTTVKAILKYLRNTKDMILVYGAKPEAKLKVSCYADASFQTDKNDNKPKRDMCRKANLLEDKQIPSVGVFDEEAEYAGLKKAEYAGLNQAKYDRLIPSEICCMENPEQAFVEYASSRTDEVGEGLVSEFMESQDARLSKFEADFKRQQGEMTNKTDIVLKAITDQIVGKLHSDTVRKLNLMLESLGLVPQSSNTKFICSKEDDGEVMFIKIIRDDDEPQNEDPNKGEGATMEETIVEYFDTFPTRNELTYHGKLNPREDANEGIINFTGRIKGMHVFIGNFTYVVDFMIVEDISSIIDPRTDEVAYKMPHKIEQYDSLLDLEKEHTKSVYLRYEEDKRRGVEYVMSKILAFYKECLELGPEYLTGMDDEGEVT</sequence>
<proteinExistence type="predicted"/>
<comment type="caution">
    <text evidence="1">The sequence shown here is derived from an EMBL/GenBank/DDBJ whole genome shotgun (WGS) entry which is preliminary data.</text>
</comment>
<evidence type="ECO:0000313" key="2">
    <source>
        <dbReference type="Proteomes" id="UP001151760"/>
    </source>
</evidence>
<reference evidence="1" key="2">
    <citation type="submission" date="2022-01" db="EMBL/GenBank/DDBJ databases">
        <authorList>
            <person name="Yamashiro T."/>
            <person name="Shiraishi A."/>
            <person name="Satake H."/>
            <person name="Nakayama K."/>
        </authorList>
    </citation>
    <scope>NUCLEOTIDE SEQUENCE</scope>
</reference>
<keyword evidence="2" id="KW-1185">Reference proteome</keyword>
<dbReference type="Proteomes" id="UP001151760">
    <property type="component" value="Unassembled WGS sequence"/>
</dbReference>
<evidence type="ECO:0000313" key="1">
    <source>
        <dbReference type="EMBL" id="GJT20877.1"/>
    </source>
</evidence>
<name>A0ABQ5C4G1_9ASTR</name>
<reference evidence="1" key="1">
    <citation type="journal article" date="2022" name="Int. J. Mol. Sci.">
        <title>Draft Genome of Tanacetum Coccineum: Genomic Comparison of Closely Related Tanacetum-Family Plants.</title>
        <authorList>
            <person name="Yamashiro T."/>
            <person name="Shiraishi A."/>
            <person name="Nakayama K."/>
            <person name="Satake H."/>
        </authorList>
    </citation>
    <scope>NUCLEOTIDE SEQUENCE</scope>
</reference>
<dbReference type="EMBL" id="BQNB010013841">
    <property type="protein sequence ID" value="GJT20877.1"/>
    <property type="molecule type" value="Genomic_DNA"/>
</dbReference>
<organism evidence="1 2">
    <name type="scientific">Tanacetum coccineum</name>
    <dbReference type="NCBI Taxonomy" id="301880"/>
    <lineage>
        <taxon>Eukaryota</taxon>
        <taxon>Viridiplantae</taxon>
        <taxon>Streptophyta</taxon>
        <taxon>Embryophyta</taxon>
        <taxon>Tracheophyta</taxon>
        <taxon>Spermatophyta</taxon>
        <taxon>Magnoliopsida</taxon>
        <taxon>eudicotyledons</taxon>
        <taxon>Gunneridae</taxon>
        <taxon>Pentapetalae</taxon>
        <taxon>asterids</taxon>
        <taxon>campanulids</taxon>
        <taxon>Asterales</taxon>
        <taxon>Asteraceae</taxon>
        <taxon>Asteroideae</taxon>
        <taxon>Anthemideae</taxon>
        <taxon>Anthemidinae</taxon>
        <taxon>Tanacetum</taxon>
    </lineage>
</organism>
<gene>
    <name evidence="1" type="ORF">Tco_0890814</name>
</gene>